<dbReference type="Proteomes" id="UP001066276">
    <property type="component" value="Chromosome 1_1"/>
</dbReference>
<comment type="caution">
    <text evidence="2">The sequence shown here is derived from an EMBL/GenBank/DDBJ whole genome shotgun (WGS) entry which is preliminary data.</text>
</comment>
<protein>
    <submittedName>
        <fullName evidence="2">Uncharacterized protein</fullName>
    </submittedName>
</protein>
<proteinExistence type="predicted"/>
<feature type="coiled-coil region" evidence="1">
    <location>
        <begin position="6"/>
        <end position="33"/>
    </location>
</feature>
<sequence length="226" mass="27151">MMRQLIEIAQEAFEKFREEVDQLNKRIDEANWGDISVKNNEILNTIIDQYKEDIIQRKKRKFRRDLTDYQLCRVYTFGKQHDNIRDSNRATELPSCSETILSSVIDSSEEIEKRPSNKPTVNSSEEVRRHRLAYIGSTIRTLKTQIQEHFRNIQKNETKYPLVEHYLEHHPNDRTFSFCGLKQLKHHRRGGNLELQLRQNESRLIILYNTVRKGLNKDPEWHYWLQ</sequence>
<evidence type="ECO:0000313" key="2">
    <source>
        <dbReference type="EMBL" id="KAJ1217128.1"/>
    </source>
</evidence>
<dbReference type="AlphaFoldDB" id="A0AAV7WSR1"/>
<name>A0AAV7WSR1_PLEWA</name>
<accession>A0AAV7WSR1</accession>
<keyword evidence="1" id="KW-0175">Coiled coil</keyword>
<organism evidence="2 3">
    <name type="scientific">Pleurodeles waltl</name>
    <name type="common">Iberian ribbed newt</name>
    <dbReference type="NCBI Taxonomy" id="8319"/>
    <lineage>
        <taxon>Eukaryota</taxon>
        <taxon>Metazoa</taxon>
        <taxon>Chordata</taxon>
        <taxon>Craniata</taxon>
        <taxon>Vertebrata</taxon>
        <taxon>Euteleostomi</taxon>
        <taxon>Amphibia</taxon>
        <taxon>Batrachia</taxon>
        <taxon>Caudata</taxon>
        <taxon>Salamandroidea</taxon>
        <taxon>Salamandridae</taxon>
        <taxon>Pleurodelinae</taxon>
        <taxon>Pleurodeles</taxon>
    </lineage>
</organism>
<gene>
    <name evidence="2" type="ORF">NDU88_004723</name>
</gene>
<reference evidence="2" key="1">
    <citation type="journal article" date="2022" name="bioRxiv">
        <title>Sequencing and chromosome-scale assembly of the giantPleurodeles waltlgenome.</title>
        <authorList>
            <person name="Brown T."/>
            <person name="Elewa A."/>
            <person name="Iarovenko S."/>
            <person name="Subramanian E."/>
            <person name="Araus A.J."/>
            <person name="Petzold A."/>
            <person name="Susuki M."/>
            <person name="Suzuki K.-i.T."/>
            <person name="Hayashi T."/>
            <person name="Toyoda A."/>
            <person name="Oliveira C."/>
            <person name="Osipova E."/>
            <person name="Leigh N.D."/>
            <person name="Simon A."/>
            <person name="Yun M.H."/>
        </authorList>
    </citation>
    <scope>NUCLEOTIDE SEQUENCE</scope>
    <source>
        <strain evidence="2">20211129_DDA</strain>
        <tissue evidence="2">Liver</tissue>
    </source>
</reference>
<evidence type="ECO:0000256" key="1">
    <source>
        <dbReference type="SAM" id="Coils"/>
    </source>
</evidence>
<dbReference type="EMBL" id="JANPWB010000001">
    <property type="protein sequence ID" value="KAJ1217128.1"/>
    <property type="molecule type" value="Genomic_DNA"/>
</dbReference>
<keyword evidence="3" id="KW-1185">Reference proteome</keyword>
<evidence type="ECO:0000313" key="3">
    <source>
        <dbReference type="Proteomes" id="UP001066276"/>
    </source>
</evidence>